<reference evidence="4 5" key="1">
    <citation type="submission" date="2017-08" db="EMBL/GenBank/DDBJ databases">
        <title>Infants hospitalized years apart are colonized by the same room-sourced microbial strains.</title>
        <authorList>
            <person name="Brooks B."/>
            <person name="Olm M.R."/>
            <person name="Firek B.A."/>
            <person name="Baker R."/>
            <person name="Thomas B.C."/>
            <person name="Morowitz M.J."/>
            <person name="Banfield J.F."/>
        </authorList>
    </citation>
    <scope>NUCLEOTIDE SEQUENCE [LARGE SCALE GENOMIC DNA]</scope>
    <source>
        <strain evidence="4">S2_005_002_R2_29</strain>
    </source>
</reference>
<feature type="region of interest" description="Disordered" evidence="1">
    <location>
        <begin position="356"/>
        <end position="376"/>
    </location>
</feature>
<evidence type="ECO:0000313" key="4">
    <source>
        <dbReference type="EMBL" id="PZQ48879.1"/>
    </source>
</evidence>
<dbReference type="Pfam" id="PF13362">
    <property type="entry name" value="Toprim_3"/>
    <property type="match status" value="1"/>
</dbReference>
<name>A0A2W5N9C2_9BACT</name>
<dbReference type="EMBL" id="QFQB01000002">
    <property type="protein sequence ID" value="PZQ48879.1"/>
    <property type="molecule type" value="Genomic_DNA"/>
</dbReference>
<dbReference type="InterPro" id="IPR034154">
    <property type="entry name" value="TOPRIM_DnaG/twinkle"/>
</dbReference>
<gene>
    <name evidence="4" type="ORF">DI551_00685</name>
</gene>
<dbReference type="InterPro" id="IPR006171">
    <property type="entry name" value="TOPRIM_dom"/>
</dbReference>
<protein>
    <submittedName>
        <fullName evidence="4">Uncharacterized protein</fullName>
    </submittedName>
</protein>
<accession>A0A2W5N9C2</accession>
<sequence length="376" mass="40333">MANLMDVSDIARMLAGQIDTLVGALLPAAVRDGNEWRVGGLDGSPGRSLCIHRHGARIGVWKDFSSHDDAGDALDLVAAVLYGGDKGKAVAWAKSWLGLDAMDPNRLKQVRAKAKAATNAAQAQMERDAAQRRKVAKAIWLEGQGIVVGDAVYNYLFGRGIDLKQLGAMPGALRFRESLEYPPAMNGDKRESYPAMVSAIIGESGEQVATHRTFLKDYGFGMVRKAPVRDAKLTLGSYKGGVIPVHKGISGKPLKSAPQGDKVILCEGIEDALTLTLHAPEYRILAAIAVSNFQNLGWLPDTISDITIAADNDPETITDAKTGEIRPHPARLAVAAAVDMFQTQGRTVRVAYPPDGSKDFNDMIKPRDAAQGQAIK</sequence>
<dbReference type="AlphaFoldDB" id="A0A2W5N9C2"/>
<dbReference type="Proteomes" id="UP000249417">
    <property type="component" value="Unassembled WGS sequence"/>
</dbReference>
<comment type="caution">
    <text evidence="4">The sequence shown here is derived from an EMBL/GenBank/DDBJ whole genome shotgun (WGS) entry which is preliminary data.</text>
</comment>
<dbReference type="Pfam" id="PF23639">
    <property type="entry name" value="DUF7146"/>
    <property type="match status" value="1"/>
</dbReference>
<proteinExistence type="predicted"/>
<dbReference type="InterPro" id="IPR055570">
    <property type="entry name" value="DUF7146"/>
</dbReference>
<evidence type="ECO:0000313" key="5">
    <source>
        <dbReference type="Proteomes" id="UP000249417"/>
    </source>
</evidence>
<evidence type="ECO:0000256" key="1">
    <source>
        <dbReference type="SAM" id="MobiDB-lite"/>
    </source>
</evidence>
<feature type="compositionally biased region" description="Basic and acidic residues" evidence="1">
    <location>
        <begin position="356"/>
        <end position="368"/>
    </location>
</feature>
<evidence type="ECO:0000259" key="3">
    <source>
        <dbReference type="Pfam" id="PF23639"/>
    </source>
</evidence>
<evidence type="ECO:0000259" key="2">
    <source>
        <dbReference type="Pfam" id="PF13362"/>
    </source>
</evidence>
<dbReference type="Gene3D" id="3.40.1360.10">
    <property type="match status" value="1"/>
</dbReference>
<feature type="domain" description="DUF7146" evidence="3">
    <location>
        <begin position="131"/>
        <end position="243"/>
    </location>
</feature>
<organism evidence="4 5">
    <name type="scientific">Micavibrio aeruginosavorus</name>
    <dbReference type="NCBI Taxonomy" id="349221"/>
    <lineage>
        <taxon>Bacteria</taxon>
        <taxon>Pseudomonadati</taxon>
        <taxon>Bdellovibrionota</taxon>
        <taxon>Bdellovibrionia</taxon>
        <taxon>Bdellovibrionales</taxon>
        <taxon>Pseudobdellovibrionaceae</taxon>
        <taxon>Micavibrio</taxon>
    </lineage>
</organism>
<feature type="domain" description="Toprim" evidence="2">
    <location>
        <begin position="263"/>
        <end position="365"/>
    </location>
</feature>
<dbReference type="CDD" id="cd01029">
    <property type="entry name" value="TOPRIM_primases"/>
    <property type="match status" value="1"/>
</dbReference>